<organism evidence="4 5">
    <name type="scientific">Legionella hackeliae</name>
    <dbReference type="NCBI Taxonomy" id="449"/>
    <lineage>
        <taxon>Bacteria</taxon>
        <taxon>Pseudomonadati</taxon>
        <taxon>Pseudomonadota</taxon>
        <taxon>Gammaproteobacteria</taxon>
        <taxon>Legionellales</taxon>
        <taxon>Legionellaceae</taxon>
        <taxon>Legionella</taxon>
    </lineage>
</organism>
<dbReference type="InterPro" id="IPR042282">
    <property type="entry name" value="FKBP6/shu"/>
</dbReference>
<accession>A0A0A8UUT1</accession>
<dbReference type="PANTHER" id="PTHR46674">
    <property type="entry name" value="INACTIVE PEPTIDYL-PROLYL CIS-TRANS ISOMERASE FKBP6"/>
    <property type="match status" value="1"/>
</dbReference>
<evidence type="ECO:0000256" key="3">
    <source>
        <dbReference type="PROSITE-ProRule" id="PRU00339"/>
    </source>
</evidence>
<dbReference type="AlphaFoldDB" id="A0A0A8UUT1"/>
<dbReference type="PATRIC" id="fig|449.7.peg.719"/>
<keyword evidence="1" id="KW-0677">Repeat</keyword>
<dbReference type="STRING" id="449.LHA_1502"/>
<evidence type="ECO:0000313" key="4">
    <source>
        <dbReference type="EMBL" id="CEK10544.1"/>
    </source>
</evidence>
<dbReference type="Proteomes" id="UP000032803">
    <property type="component" value="Chromosome I"/>
</dbReference>
<feature type="repeat" description="TPR" evidence="3">
    <location>
        <begin position="616"/>
        <end position="649"/>
    </location>
</feature>
<feature type="repeat" description="TPR" evidence="3">
    <location>
        <begin position="471"/>
        <end position="504"/>
    </location>
</feature>
<dbReference type="OrthoDB" id="5636482at2"/>
<dbReference type="InterPro" id="IPR036188">
    <property type="entry name" value="FAD/NAD-bd_sf"/>
</dbReference>
<dbReference type="HOGENOM" id="CLU_319779_0_0_6"/>
<dbReference type="PROSITE" id="PS50005">
    <property type="entry name" value="TPR"/>
    <property type="match status" value="2"/>
</dbReference>
<dbReference type="RefSeq" id="WP_045105901.1">
    <property type="nucleotide sequence ID" value="NZ_LN681225.1"/>
</dbReference>
<sequence length="908" mass="103423">MGVIIVGDGPSGLYAAIQLKKAGVKDVKIIGPREGKYVRPGHINQSVFYRAEKGIGKRLRSSTETAHIKDIERALYKEVNWMGIPIIKGSFVQYSDKEKGIVVSVDGLLHVEICDFVLDCTGPRRVLVHALNKRAEERKTEKPFEISPVSKDVLVKNHMLAYVKMSAKDVRAADNGPRTNEYGLHGKSPLEYANAMERLRQFGWREMAFPRCYNMTFGKDKVCFYVEAPDNLPDSQKEAWFQAVLESTTGDSTISYKLLPAPKKYESKPRLTTFTVDPKQINRFSYQEKGLPCTITQGDAQIEPNYYLAHGIVESFERIDAMVKGLIVIGGVIHYFDGYDYEQEVKEALVRHQTNIIKHYKERKEFFEKWLYDAKKYYEEANKAEPKPLFQERLIEIQARIAYYDAIKTFETKTVLFKGVSQIPVSHFNPVELLSELTQAKEGLIKAITELSHELFEHEVNDAKEKLEQLAFLFKDVGNQLYKTGKFDLALQSYEQSLELYQNQASKVNEEEIFTLYSNIILTYRKLNQLPELIMTATKALQVPDKVPETIRKKILYNVITQVAANIQDGDSKPVPELVKMHQLNQLCDQNKVFISAQIPEVKEELILIQRFINKSARFQELGKKQFAEQKFSEALESFKTALTLTQQQAPRDHDIEALLQSNIVLVHRKLSQPKEAFSAAIEVFETSPTLSSEIKKKILFNCLKAISEAIISKNKDIDKCFIRKVAAFYVEKKEFREQCSSEAADALDIVTSVLGSVEDLREFARLYYSQAKPELSLATYEDGLLVQRFSKIRNVDAEASLAANIILLHRNLNSISQAIPLAENFLNSKEQFAVETKKKIIFNLLKGLVEKNSSSSDKILIEKAHEIYLQHQEFIGKELAGSLKTEIQLLNSLDLKTVSLGVARMDC</sequence>
<gene>
    <name evidence="4" type="ORF">LHA_1502</name>
</gene>
<evidence type="ECO:0000313" key="5">
    <source>
        <dbReference type="Proteomes" id="UP000032803"/>
    </source>
</evidence>
<evidence type="ECO:0008006" key="6">
    <source>
        <dbReference type="Google" id="ProtNLM"/>
    </source>
</evidence>
<dbReference type="SUPFAM" id="SSF51905">
    <property type="entry name" value="FAD/NAD(P)-binding domain"/>
    <property type="match status" value="1"/>
</dbReference>
<dbReference type="InterPro" id="IPR019734">
    <property type="entry name" value="TPR_rpt"/>
</dbReference>
<keyword evidence="2 3" id="KW-0802">TPR repeat</keyword>
<protein>
    <recommendedName>
        <fullName evidence="6">FAD/NAD(P)-binding domain-containing protein</fullName>
    </recommendedName>
</protein>
<dbReference type="SMART" id="SM00028">
    <property type="entry name" value="TPR"/>
    <property type="match status" value="3"/>
</dbReference>
<dbReference type="EMBL" id="LN681225">
    <property type="protein sequence ID" value="CEK10544.1"/>
    <property type="molecule type" value="Genomic_DNA"/>
</dbReference>
<dbReference type="PANTHER" id="PTHR46674:SF1">
    <property type="entry name" value="INACTIVE PEPTIDYL-PROLYL CIS-TRANS ISOMERASE FKBP6"/>
    <property type="match status" value="1"/>
</dbReference>
<dbReference type="SUPFAM" id="SSF48452">
    <property type="entry name" value="TPR-like"/>
    <property type="match status" value="1"/>
</dbReference>
<evidence type="ECO:0000256" key="1">
    <source>
        <dbReference type="ARBA" id="ARBA00022737"/>
    </source>
</evidence>
<evidence type="ECO:0000256" key="2">
    <source>
        <dbReference type="ARBA" id="ARBA00022803"/>
    </source>
</evidence>
<dbReference type="Gene3D" id="1.25.40.10">
    <property type="entry name" value="Tetratricopeptide repeat domain"/>
    <property type="match status" value="2"/>
</dbReference>
<reference evidence="5" key="1">
    <citation type="submission" date="2014-09" db="EMBL/GenBank/DDBJ databases">
        <authorList>
            <person name="Gomez-Valero L."/>
        </authorList>
    </citation>
    <scope>NUCLEOTIDE SEQUENCE [LARGE SCALE GENOMIC DNA]</scope>
    <source>
        <strain evidence="5">ATCC35250</strain>
    </source>
</reference>
<dbReference type="KEGG" id="lha:LHA_1502"/>
<dbReference type="InterPro" id="IPR011990">
    <property type="entry name" value="TPR-like_helical_dom_sf"/>
</dbReference>
<proteinExistence type="predicted"/>
<keyword evidence="5" id="KW-1185">Reference proteome</keyword>
<name>A0A0A8UUT1_LEGHA</name>